<sequence>MKDVSWLTTLLFINLEQPRSSDGIIF</sequence>
<evidence type="ECO:0000313" key="1">
    <source>
        <dbReference type="EMBL" id="DAD22565.1"/>
    </source>
</evidence>
<reference evidence="1 2" key="1">
    <citation type="journal article" date="2020" name="Mol. Biol. Evol.">
        <title>Distinct Expression and Methylation Patterns for Genes with Different Fates following a Single Whole-Genome Duplication in Flowering Plants.</title>
        <authorList>
            <person name="Shi T."/>
            <person name="Rahmani R.S."/>
            <person name="Gugger P.F."/>
            <person name="Wang M."/>
            <person name="Li H."/>
            <person name="Zhang Y."/>
            <person name="Li Z."/>
            <person name="Wang Q."/>
            <person name="Van de Peer Y."/>
            <person name="Marchal K."/>
            <person name="Chen J."/>
        </authorList>
    </citation>
    <scope>NUCLEOTIDE SEQUENCE [LARGE SCALE GENOMIC DNA]</scope>
    <source>
        <tissue evidence="1">Leaf</tissue>
    </source>
</reference>
<keyword evidence="2" id="KW-1185">Reference proteome</keyword>
<name>A0A822XUT7_NELNU</name>
<comment type="caution">
    <text evidence="1">The sequence shown here is derived from an EMBL/GenBank/DDBJ whole genome shotgun (WGS) entry which is preliminary data.</text>
</comment>
<dbReference type="AlphaFoldDB" id="A0A822XUT7"/>
<dbReference type="EMBL" id="DUZY01000001">
    <property type="protein sequence ID" value="DAD22565.1"/>
    <property type="molecule type" value="Genomic_DNA"/>
</dbReference>
<evidence type="ECO:0000313" key="2">
    <source>
        <dbReference type="Proteomes" id="UP000607653"/>
    </source>
</evidence>
<accession>A0A822XUT7</accession>
<dbReference type="Proteomes" id="UP000607653">
    <property type="component" value="Unassembled WGS sequence"/>
</dbReference>
<proteinExistence type="predicted"/>
<protein>
    <submittedName>
        <fullName evidence="1">Uncharacterized protein</fullName>
    </submittedName>
</protein>
<gene>
    <name evidence="1" type="ORF">HUJ06_024028</name>
</gene>
<organism evidence="1 2">
    <name type="scientific">Nelumbo nucifera</name>
    <name type="common">Sacred lotus</name>
    <dbReference type="NCBI Taxonomy" id="4432"/>
    <lineage>
        <taxon>Eukaryota</taxon>
        <taxon>Viridiplantae</taxon>
        <taxon>Streptophyta</taxon>
        <taxon>Embryophyta</taxon>
        <taxon>Tracheophyta</taxon>
        <taxon>Spermatophyta</taxon>
        <taxon>Magnoliopsida</taxon>
        <taxon>Proteales</taxon>
        <taxon>Nelumbonaceae</taxon>
        <taxon>Nelumbo</taxon>
    </lineage>
</organism>